<keyword evidence="2" id="KW-0472">Membrane</keyword>
<organism evidence="3 4">
    <name type="scientific">Aspergillus novofumigatus (strain IBT 16806)</name>
    <dbReference type="NCBI Taxonomy" id="1392255"/>
    <lineage>
        <taxon>Eukaryota</taxon>
        <taxon>Fungi</taxon>
        <taxon>Dikarya</taxon>
        <taxon>Ascomycota</taxon>
        <taxon>Pezizomycotina</taxon>
        <taxon>Eurotiomycetes</taxon>
        <taxon>Eurotiomycetidae</taxon>
        <taxon>Eurotiales</taxon>
        <taxon>Aspergillaceae</taxon>
        <taxon>Aspergillus</taxon>
        <taxon>Aspergillus subgen. Fumigati</taxon>
    </lineage>
</organism>
<reference evidence="4" key="1">
    <citation type="journal article" date="2018" name="Proc. Natl. Acad. Sci. U.S.A.">
        <title>Linking secondary metabolites to gene clusters through genome sequencing of six diverse Aspergillus species.</title>
        <authorList>
            <person name="Kaerboelling I."/>
            <person name="Vesth T.C."/>
            <person name="Frisvad J.C."/>
            <person name="Nybo J.L."/>
            <person name="Theobald S."/>
            <person name="Kuo A."/>
            <person name="Bowyer P."/>
            <person name="Matsuda Y."/>
            <person name="Mondo S."/>
            <person name="Lyhne E.K."/>
            <person name="Kogle M.E."/>
            <person name="Clum A."/>
            <person name="Lipzen A."/>
            <person name="Salamov A."/>
            <person name="Ngan C.Y."/>
            <person name="Daum C."/>
            <person name="Chiniquy J."/>
            <person name="Barry K."/>
            <person name="LaButti K."/>
            <person name="Haridas S."/>
            <person name="Simmons B.A."/>
            <person name="Magnuson J.K."/>
            <person name="Mortensen U.H."/>
            <person name="Larsen T.O."/>
            <person name="Grigoriev I.V."/>
            <person name="Baker S.E."/>
            <person name="Andersen M.R."/>
        </authorList>
    </citation>
    <scope>NUCLEOTIDE SEQUENCE [LARGE SCALE GENOMIC DNA]</scope>
    <source>
        <strain evidence="4">IBT 16806</strain>
    </source>
</reference>
<dbReference type="AlphaFoldDB" id="A0A2I1C4G8"/>
<keyword evidence="4" id="KW-1185">Reference proteome</keyword>
<dbReference type="VEuPathDB" id="FungiDB:P174DRAFT_461065"/>
<dbReference type="GeneID" id="36537290"/>
<keyword evidence="2" id="KW-0812">Transmembrane</keyword>
<evidence type="ECO:0000313" key="3">
    <source>
        <dbReference type="EMBL" id="PKX92519.1"/>
    </source>
</evidence>
<dbReference type="Proteomes" id="UP000234474">
    <property type="component" value="Unassembled WGS sequence"/>
</dbReference>
<feature type="transmembrane region" description="Helical" evidence="2">
    <location>
        <begin position="12"/>
        <end position="34"/>
    </location>
</feature>
<dbReference type="STRING" id="1392255.A0A2I1C4G8"/>
<sequence length="336" mass="37599">MYFPRNHRYHKVLLYLMAAELPFTIVILTLTGIASHNLYRTKLWQDGADNGFNSSPDEQLYAAANYRPYKVPTVWSELYVSLSLAFRSASFSSPAFLVRLILKPEKNVADAGWGCSITDYNLVLSVLSTFFLITKVPIHFLRLFYPPLSVIVHGAGPDMSDPAHPQPGAPWYITKKCTVAANKDNINYCRQSKALFAFTIVVIVLYFVEFVLSIHSCVLTPEERAERLEKAEEKRTWKEYEEAVLKSPAMIPMSPAYPQGMPAMTPRSLAFNRLGGDDSSDLPLREYLGGSDPRHSMQQESSAETLASGQYAQTGATAQSQPQMYFPPPPKKAAKT</sequence>
<evidence type="ECO:0000313" key="4">
    <source>
        <dbReference type="Proteomes" id="UP000234474"/>
    </source>
</evidence>
<dbReference type="OMA" id="IASHNLY"/>
<gene>
    <name evidence="3" type="ORF">P174DRAFT_461065</name>
</gene>
<feature type="transmembrane region" description="Helical" evidence="2">
    <location>
        <begin position="194"/>
        <end position="220"/>
    </location>
</feature>
<proteinExistence type="predicted"/>
<comment type="caution">
    <text evidence="3">The sequence shown here is derived from an EMBL/GenBank/DDBJ whole genome shotgun (WGS) entry which is preliminary data.</text>
</comment>
<accession>A0A2I1C4G8</accession>
<protein>
    <submittedName>
        <fullName evidence="3">Uncharacterized protein</fullName>
    </submittedName>
</protein>
<feature type="compositionally biased region" description="Polar residues" evidence="1">
    <location>
        <begin position="298"/>
        <end position="323"/>
    </location>
</feature>
<dbReference type="OrthoDB" id="5352400at2759"/>
<evidence type="ECO:0000256" key="1">
    <source>
        <dbReference type="SAM" id="MobiDB-lite"/>
    </source>
</evidence>
<feature type="transmembrane region" description="Helical" evidence="2">
    <location>
        <begin position="122"/>
        <end position="145"/>
    </location>
</feature>
<name>A0A2I1C4G8_ASPN1</name>
<feature type="region of interest" description="Disordered" evidence="1">
    <location>
        <begin position="282"/>
        <end position="336"/>
    </location>
</feature>
<feature type="compositionally biased region" description="Pro residues" evidence="1">
    <location>
        <begin position="325"/>
        <end position="336"/>
    </location>
</feature>
<evidence type="ECO:0000256" key="2">
    <source>
        <dbReference type="SAM" id="Phobius"/>
    </source>
</evidence>
<keyword evidence="2" id="KW-1133">Transmembrane helix</keyword>
<dbReference type="EMBL" id="MSZS01000005">
    <property type="protein sequence ID" value="PKX92519.1"/>
    <property type="molecule type" value="Genomic_DNA"/>
</dbReference>
<dbReference type="RefSeq" id="XP_024681114.1">
    <property type="nucleotide sequence ID" value="XM_024829964.1"/>
</dbReference>